<feature type="domain" description="Glycosyltransferase 2-like" evidence="2">
    <location>
        <begin position="381"/>
        <end position="536"/>
    </location>
</feature>
<dbReference type="KEGG" id="ica:Intca_3284"/>
<accession>E6SDT6</accession>
<dbReference type="HOGENOM" id="CLU_015963_0_0_11"/>
<dbReference type="Proteomes" id="UP000008914">
    <property type="component" value="Chromosome"/>
</dbReference>
<keyword evidence="4" id="KW-1185">Reference proteome</keyword>
<dbReference type="STRING" id="710696.Intca_3284"/>
<organism evidence="3 4">
    <name type="scientific">Intrasporangium calvum (strain ATCC 23552 / DSM 43043 / JCM 3097 / NBRC 12989 / NCIMB 10167 / NRRL B-3866 / 7 KIP)</name>
    <dbReference type="NCBI Taxonomy" id="710696"/>
    <lineage>
        <taxon>Bacteria</taxon>
        <taxon>Bacillati</taxon>
        <taxon>Actinomycetota</taxon>
        <taxon>Actinomycetes</taxon>
        <taxon>Micrococcales</taxon>
        <taxon>Intrasporangiaceae</taxon>
        <taxon>Intrasporangium</taxon>
    </lineage>
</organism>
<dbReference type="GO" id="GO:0016740">
    <property type="term" value="F:transferase activity"/>
    <property type="evidence" value="ECO:0007669"/>
    <property type="project" value="UniProtKB-KW"/>
</dbReference>
<dbReference type="OrthoDB" id="6713581at2"/>
<feature type="compositionally biased region" description="Low complexity" evidence="1">
    <location>
        <begin position="26"/>
        <end position="40"/>
    </location>
</feature>
<name>E6SDT6_INTC7</name>
<evidence type="ECO:0000259" key="2">
    <source>
        <dbReference type="Pfam" id="PF00535"/>
    </source>
</evidence>
<evidence type="ECO:0000313" key="3">
    <source>
        <dbReference type="EMBL" id="ADU49767.1"/>
    </source>
</evidence>
<gene>
    <name evidence="3" type="ordered locus">Intca_3284</name>
</gene>
<dbReference type="EMBL" id="CP002343">
    <property type="protein sequence ID" value="ADU49767.1"/>
    <property type="molecule type" value="Genomic_DNA"/>
</dbReference>
<dbReference type="Gene3D" id="3.90.550.10">
    <property type="entry name" value="Spore Coat Polysaccharide Biosynthesis Protein SpsA, Chain A"/>
    <property type="match status" value="1"/>
</dbReference>
<proteinExistence type="predicted"/>
<dbReference type="InterPro" id="IPR029044">
    <property type="entry name" value="Nucleotide-diphossugar_trans"/>
</dbReference>
<sequence length="606" mass="63936">MPTPVPRRLTALRRRVARLVDPDRAPGPASSSAGSGPIATGDAESAAAATAAPVIVAGAAPLATRVGIAASDRLSGLMADEWGQVDLVPGADRPTGLDLVVLELRGSDVVGWEGFRAQLAALVQGCLDTQVPVAVWLTAGPCSPPEWVGDAMVVAASTPALCDELASVTGRPVELLPAAAQPRRHRPDGPTHARHGATVIIEEQESTAAAAALSELVGPAIKPLPAEDVLVIGLGAPGESLGAVETTMKRNVQQRDWRVVERELGTRRVAVDLSGLSPDAAWTSVAAAASGTPLVAADGPTAGLPDDIAALVPRIDDSKQLRSEIVARLEQTELVAREGLQLRRAALSAHTAAHRARALVTHAGLTSDSGLLAPAARPISAIVPTNRLHELDNVFANVGRQAHPDLELVLLLHGLAADRAEITARAAAAGVEDLVILEADRSLTLGACMNLGVEAASGRYVAKMDDDNYYGAHFLSDLVDAFTYTDAGIVGKWCHYVWLRSSNAVVLRYPDSEHRPERRIQGGSMLFDGDVVRGLRFSDIPRAVDSDILDRAMAEGVTIYSADRFNYVSIRGTDRNDHTWTVADSTFMTKTGRLQFFGDPRAHVSV</sequence>
<dbReference type="Pfam" id="PF00535">
    <property type="entry name" value="Glycos_transf_2"/>
    <property type="match status" value="1"/>
</dbReference>
<dbReference type="SUPFAM" id="SSF53448">
    <property type="entry name" value="Nucleotide-diphospho-sugar transferases"/>
    <property type="match status" value="1"/>
</dbReference>
<evidence type="ECO:0000256" key="1">
    <source>
        <dbReference type="SAM" id="MobiDB-lite"/>
    </source>
</evidence>
<dbReference type="CDD" id="cd00761">
    <property type="entry name" value="Glyco_tranf_GTA_type"/>
    <property type="match status" value="1"/>
</dbReference>
<dbReference type="AlphaFoldDB" id="E6SDT6"/>
<protein>
    <submittedName>
        <fullName evidence="3">Glycosyl transferase family 2</fullName>
    </submittedName>
</protein>
<evidence type="ECO:0000313" key="4">
    <source>
        <dbReference type="Proteomes" id="UP000008914"/>
    </source>
</evidence>
<feature type="region of interest" description="Disordered" evidence="1">
    <location>
        <begin position="20"/>
        <end position="40"/>
    </location>
</feature>
<reference evidence="3 4" key="1">
    <citation type="journal article" date="2010" name="Stand. Genomic Sci.">
        <title>Complete genome sequence of Intrasporangium calvum type strain (7 KIP).</title>
        <authorList>
            <person name="Del Rio T.G."/>
            <person name="Chertkov O."/>
            <person name="Yasawong M."/>
            <person name="Lucas S."/>
            <person name="Deshpande S."/>
            <person name="Cheng J.F."/>
            <person name="Detter C."/>
            <person name="Tapia R."/>
            <person name="Han C."/>
            <person name="Goodwin L."/>
            <person name="Pitluck S."/>
            <person name="Liolios K."/>
            <person name="Ivanova N."/>
            <person name="Mavromatis K."/>
            <person name="Pati A."/>
            <person name="Chen A."/>
            <person name="Palaniappan K."/>
            <person name="Land M."/>
            <person name="Hauser L."/>
            <person name="Chang Y.J."/>
            <person name="Jeffries C.D."/>
            <person name="Rohde M."/>
            <person name="Pukall R."/>
            <person name="Sikorski J."/>
            <person name="Goker M."/>
            <person name="Woyke T."/>
            <person name="Bristow J."/>
            <person name="Eisen J.A."/>
            <person name="Markowitz V."/>
            <person name="Hugenholtz P."/>
            <person name="Kyrpides N.C."/>
            <person name="Klenk H.P."/>
            <person name="Lapidus A."/>
        </authorList>
    </citation>
    <scope>NUCLEOTIDE SEQUENCE [LARGE SCALE GENOMIC DNA]</scope>
    <source>
        <strain evidence="4">ATCC 23552 / DSM 43043 / JCM 3097 / NBRC 12989 / 7 KIP</strain>
    </source>
</reference>
<dbReference type="eggNOG" id="COG1216">
    <property type="taxonomic scope" value="Bacteria"/>
</dbReference>
<dbReference type="RefSeq" id="WP_013494079.1">
    <property type="nucleotide sequence ID" value="NC_014830.1"/>
</dbReference>
<keyword evidence="3" id="KW-0808">Transferase</keyword>
<dbReference type="InterPro" id="IPR001173">
    <property type="entry name" value="Glyco_trans_2-like"/>
</dbReference>